<name>A0A9D4UVB6_ADICA</name>
<gene>
    <name evidence="2" type="ORF">GOP47_0010088</name>
</gene>
<keyword evidence="3" id="KW-1185">Reference proteome</keyword>
<sequence length="150" mass="16794">MQSPCHEPPTVQRETDQQIQQFWLLQGAPTFTKLQTPYKCRTRTELNEHWDATIGAGRPYRTPMSTGIRKQSPCPYQTQLHVHVDCPSDATRPANPSSHPLTTNRNVLQSLAKREPVPSGICSPTLKVPPEWGTPATGHSPPPKKNRNRA</sequence>
<accession>A0A9D4UVB6</accession>
<comment type="caution">
    <text evidence="2">The sequence shown here is derived from an EMBL/GenBank/DDBJ whole genome shotgun (WGS) entry which is preliminary data.</text>
</comment>
<dbReference type="EMBL" id="JABFUD020000010">
    <property type="protein sequence ID" value="KAI5074127.1"/>
    <property type="molecule type" value="Genomic_DNA"/>
</dbReference>
<organism evidence="2 3">
    <name type="scientific">Adiantum capillus-veneris</name>
    <name type="common">Maidenhair fern</name>
    <dbReference type="NCBI Taxonomy" id="13818"/>
    <lineage>
        <taxon>Eukaryota</taxon>
        <taxon>Viridiplantae</taxon>
        <taxon>Streptophyta</taxon>
        <taxon>Embryophyta</taxon>
        <taxon>Tracheophyta</taxon>
        <taxon>Polypodiopsida</taxon>
        <taxon>Polypodiidae</taxon>
        <taxon>Polypodiales</taxon>
        <taxon>Pteridineae</taxon>
        <taxon>Pteridaceae</taxon>
        <taxon>Vittarioideae</taxon>
        <taxon>Adiantum</taxon>
    </lineage>
</organism>
<evidence type="ECO:0000256" key="1">
    <source>
        <dbReference type="SAM" id="MobiDB-lite"/>
    </source>
</evidence>
<evidence type="ECO:0000313" key="2">
    <source>
        <dbReference type="EMBL" id="KAI5074127.1"/>
    </source>
</evidence>
<feature type="region of interest" description="Disordered" evidence="1">
    <location>
        <begin position="115"/>
        <end position="150"/>
    </location>
</feature>
<dbReference type="Proteomes" id="UP000886520">
    <property type="component" value="Chromosome 10"/>
</dbReference>
<protein>
    <submittedName>
        <fullName evidence="2">Uncharacterized protein</fullName>
    </submittedName>
</protein>
<evidence type="ECO:0000313" key="3">
    <source>
        <dbReference type="Proteomes" id="UP000886520"/>
    </source>
</evidence>
<proteinExistence type="predicted"/>
<reference evidence="2" key="1">
    <citation type="submission" date="2021-01" db="EMBL/GenBank/DDBJ databases">
        <title>Adiantum capillus-veneris genome.</title>
        <authorList>
            <person name="Fang Y."/>
            <person name="Liao Q."/>
        </authorList>
    </citation>
    <scope>NUCLEOTIDE SEQUENCE</scope>
    <source>
        <strain evidence="2">H3</strain>
        <tissue evidence="2">Leaf</tissue>
    </source>
</reference>
<dbReference type="AlphaFoldDB" id="A0A9D4UVB6"/>